<dbReference type="InterPro" id="IPR013217">
    <property type="entry name" value="Methyltransf_12"/>
</dbReference>
<dbReference type="InterPro" id="IPR011990">
    <property type="entry name" value="TPR-like_helical_dom_sf"/>
</dbReference>
<keyword evidence="2 3" id="KW-0802">TPR repeat</keyword>
<organism evidence="5 6">
    <name type="scientific">Pseudovibrio japonicus</name>
    <dbReference type="NCBI Taxonomy" id="366534"/>
    <lineage>
        <taxon>Bacteria</taxon>
        <taxon>Pseudomonadati</taxon>
        <taxon>Pseudomonadota</taxon>
        <taxon>Alphaproteobacteria</taxon>
        <taxon>Hyphomicrobiales</taxon>
        <taxon>Stappiaceae</taxon>
        <taxon>Pseudovibrio</taxon>
    </lineage>
</organism>
<dbReference type="Gene3D" id="3.40.50.150">
    <property type="entry name" value="Vaccinia Virus protein VP39"/>
    <property type="match status" value="1"/>
</dbReference>
<dbReference type="PROSITE" id="PS50005">
    <property type="entry name" value="TPR"/>
    <property type="match status" value="1"/>
</dbReference>
<reference evidence="6" key="1">
    <citation type="journal article" date="2019" name="Int. J. Syst. Evol. Microbiol.">
        <title>The Global Catalogue of Microorganisms (GCM) 10K type strain sequencing project: providing services to taxonomists for standard genome sequencing and annotation.</title>
        <authorList>
            <consortium name="The Broad Institute Genomics Platform"/>
            <consortium name="The Broad Institute Genome Sequencing Center for Infectious Disease"/>
            <person name="Wu L."/>
            <person name="Ma J."/>
        </authorList>
    </citation>
    <scope>NUCLEOTIDE SEQUENCE [LARGE SCALE GENOMIC DNA]</scope>
    <source>
        <strain evidence="6">KCTC 12861</strain>
    </source>
</reference>
<evidence type="ECO:0000313" key="5">
    <source>
        <dbReference type="EMBL" id="GHB23783.1"/>
    </source>
</evidence>
<evidence type="ECO:0000256" key="2">
    <source>
        <dbReference type="ARBA" id="ARBA00022803"/>
    </source>
</evidence>
<sequence>MCKENPHIQLYSGSPVIMTNLDNEALAEAYNRALDLEKAGKFDEAAEAYKHVLELDPEDHGGAAVRLARMGKGSAPAKAPDAYVSTLFDQHAEVFDMVLVDQLGYSVPLMVRDKIEKLELGPFKRLLDLGCGTGLSGEALHDLVPHKTGVDIAEGMVEVADEKEIYDDLYVGEVVEFLKVDEEERWDLIVATDVLPYMGQLEEFFAGVAENIEPKGVFAFSSETLPADVLGDQNFMVGKYHRFAHAESYVRGLLEKTGFSILDLTSIIVRYEQGEPVPGHLVIAAFDKG</sequence>
<dbReference type="GO" id="GO:0008168">
    <property type="term" value="F:methyltransferase activity"/>
    <property type="evidence" value="ECO:0007669"/>
    <property type="project" value="UniProtKB-KW"/>
</dbReference>
<evidence type="ECO:0000313" key="6">
    <source>
        <dbReference type="Proteomes" id="UP000637980"/>
    </source>
</evidence>
<protein>
    <submittedName>
        <fullName evidence="5">S-adenosylmethionine-dependent methyltransferase</fullName>
    </submittedName>
</protein>
<comment type="caution">
    <text evidence="5">The sequence shown here is derived from an EMBL/GenBank/DDBJ whole genome shotgun (WGS) entry which is preliminary data.</text>
</comment>
<keyword evidence="6" id="KW-1185">Reference proteome</keyword>
<dbReference type="GO" id="GO:0032259">
    <property type="term" value="P:methylation"/>
    <property type="evidence" value="ECO:0007669"/>
    <property type="project" value="UniProtKB-KW"/>
</dbReference>
<dbReference type="PANTHER" id="PTHR43861">
    <property type="entry name" value="TRANS-ACONITATE 2-METHYLTRANSFERASE-RELATED"/>
    <property type="match status" value="1"/>
</dbReference>
<dbReference type="EMBL" id="BMXE01000002">
    <property type="protein sequence ID" value="GHB23783.1"/>
    <property type="molecule type" value="Genomic_DNA"/>
</dbReference>
<keyword evidence="5" id="KW-0489">Methyltransferase</keyword>
<evidence type="ECO:0000256" key="1">
    <source>
        <dbReference type="ARBA" id="ARBA00022737"/>
    </source>
</evidence>
<dbReference type="SUPFAM" id="SSF53335">
    <property type="entry name" value="S-adenosyl-L-methionine-dependent methyltransferases"/>
    <property type="match status" value="1"/>
</dbReference>
<dbReference type="SMART" id="SM00028">
    <property type="entry name" value="TPR"/>
    <property type="match status" value="1"/>
</dbReference>
<dbReference type="Pfam" id="PF08242">
    <property type="entry name" value="Methyltransf_12"/>
    <property type="match status" value="1"/>
</dbReference>
<dbReference type="Gene3D" id="1.25.40.10">
    <property type="entry name" value="Tetratricopeptide repeat domain"/>
    <property type="match status" value="1"/>
</dbReference>
<dbReference type="InterPro" id="IPR019734">
    <property type="entry name" value="TPR_rpt"/>
</dbReference>
<evidence type="ECO:0000256" key="3">
    <source>
        <dbReference type="PROSITE-ProRule" id="PRU00339"/>
    </source>
</evidence>
<evidence type="ECO:0000259" key="4">
    <source>
        <dbReference type="Pfam" id="PF08242"/>
    </source>
</evidence>
<dbReference type="Proteomes" id="UP000637980">
    <property type="component" value="Unassembled WGS sequence"/>
</dbReference>
<accession>A0ABQ3E1Z3</accession>
<dbReference type="Pfam" id="PF07719">
    <property type="entry name" value="TPR_2"/>
    <property type="match status" value="1"/>
</dbReference>
<proteinExistence type="predicted"/>
<dbReference type="InterPro" id="IPR029063">
    <property type="entry name" value="SAM-dependent_MTases_sf"/>
</dbReference>
<name>A0ABQ3E1Z3_9HYPH</name>
<dbReference type="PANTHER" id="PTHR43861:SF1">
    <property type="entry name" value="TRANS-ACONITATE 2-METHYLTRANSFERASE"/>
    <property type="match status" value="1"/>
</dbReference>
<dbReference type="CDD" id="cd02440">
    <property type="entry name" value="AdoMet_MTases"/>
    <property type="match status" value="1"/>
</dbReference>
<feature type="repeat" description="TPR" evidence="3">
    <location>
        <begin position="26"/>
        <end position="59"/>
    </location>
</feature>
<keyword evidence="5" id="KW-0808">Transferase</keyword>
<dbReference type="InterPro" id="IPR013105">
    <property type="entry name" value="TPR_2"/>
</dbReference>
<keyword evidence="1" id="KW-0677">Repeat</keyword>
<dbReference type="SUPFAM" id="SSF48452">
    <property type="entry name" value="TPR-like"/>
    <property type="match status" value="1"/>
</dbReference>
<gene>
    <name evidence="5" type="ORF">GCM10007094_09630</name>
</gene>
<feature type="domain" description="Methyltransferase type 12" evidence="4">
    <location>
        <begin position="127"/>
        <end position="218"/>
    </location>
</feature>